<dbReference type="OrthoDB" id="4501663at2759"/>
<proteinExistence type="predicted"/>
<accession>A0A9W9HII5</accession>
<dbReference type="RefSeq" id="XP_056526531.1">
    <property type="nucleotide sequence ID" value="XM_056661365.1"/>
</dbReference>
<name>A0A9W9HII5_9EURO</name>
<dbReference type="GeneID" id="81400535"/>
<gene>
    <name evidence="1" type="ORF">N7515_000621</name>
</gene>
<dbReference type="AlphaFoldDB" id="A0A9W9HII5"/>
<comment type="caution">
    <text evidence="1">The sequence shown here is derived from an EMBL/GenBank/DDBJ whole genome shotgun (WGS) entry which is preliminary data.</text>
</comment>
<dbReference type="InterPro" id="IPR032675">
    <property type="entry name" value="LRR_dom_sf"/>
</dbReference>
<dbReference type="Gene3D" id="3.80.10.10">
    <property type="entry name" value="Ribonuclease Inhibitor"/>
    <property type="match status" value="1"/>
</dbReference>
<dbReference type="EMBL" id="JAPQKL010000001">
    <property type="protein sequence ID" value="KAJ5146057.1"/>
    <property type="molecule type" value="Genomic_DNA"/>
</dbReference>
<reference evidence="1" key="2">
    <citation type="journal article" date="2023" name="IMA Fungus">
        <title>Comparative genomic study of the Penicillium genus elucidates a diverse pangenome and 15 lateral gene transfer events.</title>
        <authorList>
            <person name="Petersen C."/>
            <person name="Sorensen T."/>
            <person name="Nielsen M.R."/>
            <person name="Sondergaard T.E."/>
            <person name="Sorensen J.L."/>
            <person name="Fitzpatrick D.A."/>
            <person name="Frisvad J.C."/>
            <person name="Nielsen K.L."/>
        </authorList>
    </citation>
    <scope>NUCLEOTIDE SEQUENCE</scope>
    <source>
        <strain evidence="1">IBT 22155</strain>
    </source>
</reference>
<dbReference type="Proteomes" id="UP001149079">
    <property type="component" value="Unassembled WGS sequence"/>
</dbReference>
<evidence type="ECO:0000313" key="1">
    <source>
        <dbReference type="EMBL" id="KAJ5146057.1"/>
    </source>
</evidence>
<organism evidence="1 2">
    <name type="scientific">Penicillium bovifimosum</name>
    <dbReference type="NCBI Taxonomy" id="126998"/>
    <lineage>
        <taxon>Eukaryota</taxon>
        <taxon>Fungi</taxon>
        <taxon>Dikarya</taxon>
        <taxon>Ascomycota</taxon>
        <taxon>Pezizomycotina</taxon>
        <taxon>Eurotiomycetes</taxon>
        <taxon>Eurotiomycetidae</taxon>
        <taxon>Eurotiales</taxon>
        <taxon>Aspergillaceae</taxon>
        <taxon>Penicillium</taxon>
    </lineage>
</organism>
<protein>
    <submittedName>
        <fullName evidence="1">Uncharacterized protein</fullName>
    </submittedName>
</protein>
<sequence>MKYITRSRRDSAPLFSLGSGDSIPPLRTLCLTNFAVDSERVNEWDRCHHIRHLGLDGGAESLELLTLFTGKTPDVTSLALRIHDGTSPDISDDLYSRLDKFLQSVNALEAFTAYDLSKDILRLLVSRHGPNLGRLRFRQTNFNRRDQEQIRCLFTFEELQNLASALPRLQRLGIDLRFKGHLSYDVLSGAACFPSLEHLELNSNFPYGEEGINGWRPMVDSWLNAAVVEEALRYVAGEKLYYERITDPTTVPWSPFTALDIKVGEWEPSVEGYRKSTLATYPIFMYACRWVDCRPGKVDTVRLRCFAKEYPIEDDRYEQALARAGVWSVSKVLSGPGTL</sequence>
<dbReference type="SUPFAM" id="SSF52047">
    <property type="entry name" value="RNI-like"/>
    <property type="match status" value="1"/>
</dbReference>
<evidence type="ECO:0000313" key="2">
    <source>
        <dbReference type="Proteomes" id="UP001149079"/>
    </source>
</evidence>
<keyword evidence="2" id="KW-1185">Reference proteome</keyword>
<reference evidence="1" key="1">
    <citation type="submission" date="2022-11" db="EMBL/GenBank/DDBJ databases">
        <authorList>
            <person name="Petersen C."/>
        </authorList>
    </citation>
    <scope>NUCLEOTIDE SEQUENCE</scope>
    <source>
        <strain evidence="1">IBT 22155</strain>
    </source>
</reference>